<dbReference type="Gene3D" id="3.40.50.1000">
    <property type="entry name" value="HAD superfamily/HAD-like"/>
    <property type="match status" value="1"/>
</dbReference>
<evidence type="ECO:0000313" key="1">
    <source>
        <dbReference type="EMBL" id="OAB71106.1"/>
    </source>
</evidence>
<sequence>MPILTVQGEGYEVDAILFDKDGTLLEFMSLWGYWAESMTVQMMVTIQSLGVVTKEGFASKLLGLEFDVTGRAISYDVQGPLSMGTVSEIEGALAWQLYHAGLSWNKSIQLVRQFSVVASEELEREHPVLALPGLQAFLGQCEDIQLPLAVVTADYAAEARKHLTWMGLEGHFKHIIGSDMVIQGKPAPDMLQLACARLNVSPERVAMVGDTVGDMQAAKAAGVGLRIGIGSGSSIPLQYADIMITSYDDLTVIANG</sequence>
<dbReference type="SUPFAM" id="SSF56784">
    <property type="entry name" value="HAD-like"/>
    <property type="match status" value="1"/>
</dbReference>
<dbReference type="PANTHER" id="PTHR43434">
    <property type="entry name" value="PHOSPHOGLYCOLATE PHOSPHATASE"/>
    <property type="match status" value="1"/>
</dbReference>
<accession>A0A167AJN8</accession>
<dbReference type="Gene3D" id="1.10.150.240">
    <property type="entry name" value="Putative phosphatase, domain 2"/>
    <property type="match status" value="1"/>
</dbReference>
<dbReference type="SFLD" id="SFLDS00003">
    <property type="entry name" value="Haloacid_Dehalogenase"/>
    <property type="match status" value="1"/>
</dbReference>
<evidence type="ECO:0008006" key="3">
    <source>
        <dbReference type="Google" id="ProtNLM"/>
    </source>
</evidence>
<dbReference type="PANTHER" id="PTHR43434:SF1">
    <property type="entry name" value="PHOSPHOGLYCOLATE PHOSPHATASE"/>
    <property type="match status" value="1"/>
</dbReference>
<dbReference type="NCBIfam" id="TIGR01549">
    <property type="entry name" value="HAD-SF-IA-v1"/>
    <property type="match status" value="1"/>
</dbReference>
<dbReference type="InterPro" id="IPR036412">
    <property type="entry name" value="HAD-like_sf"/>
</dbReference>
<dbReference type="STRING" id="1763538.LPB68_09205"/>
<dbReference type="SFLD" id="SFLDG01129">
    <property type="entry name" value="C1.5:_HAD__Beta-PGM__Phosphata"/>
    <property type="match status" value="1"/>
</dbReference>
<dbReference type="PRINTS" id="PR00413">
    <property type="entry name" value="HADHALOGNASE"/>
</dbReference>
<name>A0A167AJN8_9BACL</name>
<dbReference type="NCBIfam" id="TIGR01509">
    <property type="entry name" value="HAD-SF-IA-v3"/>
    <property type="match status" value="1"/>
</dbReference>
<dbReference type="InterPro" id="IPR050155">
    <property type="entry name" value="HAD-like_hydrolase_sf"/>
</dbReference>
<gene>
    <name evidence="1" type="ORF">PNBC_21355</name>
</gene>
<dbReference type="Pfam" id="PF00702">
    <property type="entry name" value="Hydrolase"/>
    <property type="match status" value="1"/>
</dbReference>
<dbReference type="KEGG" id="pcx:LPB68_09205"/>
<dbReference type="InterPro" id="IPR023198">
    <property type="entry name" value="PGP-like_dom2"/>
</dbReference>
<dbReference type="CDD" id="cd07505">
    <property type="entry name" value="HAD_BPGM-like"/>
    <property type="match status" value="1"/>
</dbReference>
<evidence type="ECO:0000313" key="2">
    <source>
        <dbReference type="Proteomes" id="UP000077134"/>
    </source>
</evidence>
<proteinExistence type="predicted"/>
<dbReference type="Proteomes" id="UP000077134">
    <property type="component" value="Unassembled WGS sequence"/>
</dbReference>
<protein>
    <recommendedName>
        <fullName evidence="3">Haloacid dehalogenase</fullName>
    </recommendedName>
</protein>
<dbReference type="InterPro" id="IPR006439">
    <property type="entry name" value="HAD-SF_hydro_IA"/>
</dbReference>
<dbReference type="EMBL" id="LSFN01000044">
    <property type="protein sequence ID" value="OAB71106.1"/>
    <property type="molecule type" value="Genomic_DNA"/>
</dbReference>
<dbReference type="InterPro" id="IPR023214">
    <property type="entry name" value="HAD_sf"/>
</dbReference>
<dbReference type="OrthoDB" id="9797743at2"/>
<dbReference type="GO" id="GO:0006281">
    <property type="term" value="P:DNA repair"/>
    <property type="evidence" value="ECO:0007669"/>
    <property type="project" value="TreeGrafter"/>
</dbReference>
<keyword evidence="2" id="KW-1185">Reference proteome</keyword>
<dbReference type="RefSeq" id="WP_068661452.1">
    <property type="nucleotide sequence ID" value="NZ_CP017770.1"/>
</dbReference>
<dbReference type="GO" id="GO:0008967">
    <property type="term" value="F:phosphoglycolate phosphatase activity"/>
    <property type="evidence" value="ECO:0007669"/>
    <property type="project" value="TreeGrafter"/>
</dbReference>
<organism evidence="1 2">
    <name type="scientific">Paenibacillus crassostreae</name>
    <dbReference type="NCBI Taxonomy" id="1763538"/>
    <lineage>
        <taxon>Bacteria</taxon>
        <taxon>Bacillati</taxon>
        <taxon>Bacillota</taxon>
        <taxon>Bacilli</taxon>
        <taxon>Bacillales</taxon>
        <taxon>Paenibacillaceae</taxon>
        <taxon>Paenibacillus</taxon>
    </lineage>
</organism>
<comment type="caution">
    <text evidence="1">The sequence shown here is derived from an EMBL/GenBank/DDBJ whole genome shotgun (WGS) entry which is preliminary data.</text>
</comment>
<reference evidence="1 2" key="1">
    <citation type="submission" date="2016-02" db="EMBL/GenBank/DDBJ databases">
        <title>Paenibacillus sp. LPB0068, isolated from Crassostrea gigas.</title>
        <authorList>
            <person name="Shin S.-K."/>
            <person name="Yi H."/>
        </authorList>
    </citation>
    <scope>NUCLEOTIDE SEQUENCE [LARGE SCALE GENOMIC DNA]</scope>
    <source>
        <strain evidence="1 2">LPB0068</strain>
    </source>
</reference>
<dbReference type="AlphaFoldDB" id="A0A167AJN8"/>